<name>L5KPJ7_PTEAL</name>
<feature type="signal peptide" evidence="11">
    <location>
        <begin position="1"/>
        <end position="21"/>
    </location>
</feature>
<dbReference type="GO" id="GO:0042589">
    <property type="term" value="C:zymogen granule membrane"/>
    <property type="evidence" value="ECO:0007669"/>
    <property type="project" value="UniProtKB-SubCell"/>
</dbReference>
<feature type="chain" id="PRO_5003969411" description="Syncollin" evidence="11">
    <location>
        <begin position="22"/>
        <end position="166"/>
    </location>
</feature>
<evidence type="ECO:0000256" key="1">
    <source>
        <dbReference type="ARBA" id="ARBA00022483"/>
    </source>
</evidence>
<keyword evidence="3" id="KW-0472">Membrane</keyword>
<dbReference type="PANTHER" id="PTHR17503">
    <property type="entry name" value="SYNCOLLIN"/>
    <property type="match status" value="1"/>
</dbReference>
<dbReference type="FunFam" id="2.60.20.10:FF:000014">
    <property type="entry name" value="Syncollin"/>
    <property type="match status" value="1"/>
</dbReference>
<evidence type="ECO:0000256" key="7">
    <source>
        <dbReference type="ARBA" id="ARBA00057037"/>
    </source>
</evidence>
<keyword evidence="2 11" id="KW-0732">Signal</keyword>
<evidence type="ECO:0000256" key="10">
    <source>
        <dbReference type="SAM" id="MobiDB-lite"/>
    </source>
</evidence>
<feature type="region of interest" description="Disordered" evidence="10">
    <location>
        <begin position="142"/>
        <end position="166"/>
    </location>
</feature>
<gene>
    <name evidence="12" type="ORF">PAL_GLEAN10001894</name>
</gene>
<feature type="compositionally biased region" description="Pro residues" evidence="10">
    <location>
        <begin position="149"/>
        <end position="166"/>
    </location>
</feature>
<keyword evidence="4" id="KW-1015">Disulfide bond</keyword>
<comment type="subcellular location">
    <subcellularLocation>
        <location evidence="6">Zymogen granule lumen</location>
    </subcellularLocation>
    <subcellularLocation>
        <location evidence="8">Zymogen granule membrane</location>
        <topology evidence="8">Peripheral membrane protein</topology>
        <orientation evidence="8">Lumenal side</orientation>
    </subcellularLocation>
</comment>
<dbReference type="Pfam" id="PF15138">
    <property type="entry name" value="Syncollin"/>
    <property type="match status" value="1"/>
</dbReference>
<dbReference type="AlphaFoldDB" id="L5KPJ7"/>
<comment type="function">
    <text evidence="7">Functions in exocytosis in pancreatic acinar cells regulating the fusion of zymogen granules with each other. May have a pore-forming activity on membranes and regulate exocytosis in other exocrine tissues.</text>
</comment>
<dbReference type="GO" id="GO:0006887">
    <property type="term" value="P:exocytosis"/>
    <property type="evidence" value="ECO:0007669"/>
    <property type="project" value="UniProtKB-KW"/>
</dbReference>
<evidence type="ECO:0000256" key="4">
    <source>
        <dbReference type="ARBA" id="ARBA00023157"/>
    </source>
</evidence>
<reference evidence="13" key="1">
    <citation type="journal article" date="2013" name="Science">
        <title>Comparative analysis of bat genomes provides insight into the evolution of flight and immunity.</title>
        <authorList>
            <person name="Zhang G."/>
            <person name="Cowled C."/>
            <person name="Shi Z."/>
            <person name="Huang Z."/>
            <person name="Bishop-Lilly K.A."/>
            <person name="Fang X."/>
            <person name="Wynne J.W."/>
            <person name="Xiong Z."/>
            <person name="Baker M.L."/>
            <person name="Zhao W."/>
            <person name="Tachedjian M."/>
            <person name="Zhu Y."/>
            <person name="Zhou P."/>
            <person name="Jiang X."/>
            <person name="Ng J."/>
            <person name="Yang L."/>
            <person name="Wu L."/>
            <person name="Xiao J."/>
            <person name="Feng Y."/>
            <person name="Chen Y."/>
            <person name="Sun X."/>
            <person name="Zhang Y."/>
            <person name="Marsh G.A."/>
            <person name="Crameri G."/>
            <person name="Broder C.C."/>
            <person name="Frey K.G."/>
            <person name="Wang L.F."/>
            <person name="Wang J."/>
        </authorList>
    </citation>
    <scope>NUCLEOTIDE SEQUENCE [LARGE SCALE GENOMIC DNA]</scope>
</reference>
<evidence type="ECO:0000256" key="2">
    <source>
        <dbReference type="ARBA" id="ARBA00022729"/>
    </source>
</evidence>
<keyword evidence="13" id="KW-1185">Reference proteome</keyword>
<evidence type="ECO:0000256" key="3">
    <source>
        <dbReference type="ARBA" id="ARBA00023136"/>
    </source>
</evidence>
<dbReference type="STRING" id="9402.L5KPJ7"/>
<evidence type="ECO:0000313" key="13">
    <source>
        <dbReference type="Proteomes" id="UP000010552"/>
    </source>
</evidence>
<dbReference type="KEGG" id="pale:102890065"/>
<accession>L5KPJ7</accession>
<evidence type="ECO:0000256" key="6">
    <source>
        <dbReference type="ARBA" id="ARBA00037795"/>
    </source>
</evidence>
<dbReference type="InterPro" id="IPR028137">
    <property type="entry name" value="Syncollin"/>
</dbReference>
<dbReference type="PANTHER" id="PTHR17503:SF0">
    <property type="entry name" value="SYNCOLLIN"/>
    <property type="match status" value="1"/>
</dbReference>
<dbReference type="eggNOG" id="ENOG502S3UP">
    <property type="taxonomic scope" value="Eukaryota"/>
</dbReference>
<protein>
    <recommendedName>
        <fullName evidence="9">Syncollin</fullName>
    </recommendedName>
</protein>
<evidence type="ECO:0000256" key="9">
    <source>
        <dbReference type="ARBA" id="ARBA00074712"/>
    </source>
</evidence>
<keyword evidence="5" id="KW-0968">Cytoplasmic vesicle</keyword>
<dbReference type="FunCoup" id="L5KPJ7">
    <property type="interactions" value="22"/>
</dbReference>
<sequence>MSPLCPVLLALVLAAVPGIRGACPAAADLKSSNGTRICAKFYDKSDPYYENCCRGAELAVEPGADLPYLPSGWTNVISSLVVAQRCEVTVWSRRGKGGKTRKFSTGSYPRLEEYRRGIFGDWSNAISSIYCRCPAARASERTFASRAPSPGPRPQLYPRPRPPCLS</sequence>
<organism evidence="12 13">
    <name type="scientific">Pteropus alecto</name>
    <name type="common">Black flying fox</name>
    <dbReference type="NCBI Taxonomy" id="9402"/>
    <lineage>
        <taxon>Eukaryota</taxon>
        <taxon>Metazoa</taxon>
        <taxon>Chordata</taxon>
        <taxon>Craniata</taxon>
        <taxon>Vertebrata</taxon>
        <taxon>Euteleostomi</taxon>
        <taxon>Mammalia</taxon>
        <taxon>Eutheria</taxon>
        <taxon>Laurasiatheria</taxon>
        <taxon>Chiroptera</taxon>
        <taxon>Yinpterochiroptera</taxon>
        <taxon>Pteropodoidea</taxon>
        <taxon>Pteropodidae</taxon>
        <taxon>Pteropodinae</taxon>
        <taxon>Pteropus</taxon>
    </lineage>
</organism>
<dbReference type="OrthoDB" id="9947298at2759"/>
<proteinExistence type="predicted"/>
<dbReference type="InParanoid" id="L5KPJ7"/>
<evidence type="ECO:0000313" key="12">
    <source>
        <dbReference type="EMBL" id="ELK12841.1"/>
    </source>
</evidence>
<dbReference type="Gene3D" id="2.60.20.10">
    <property type="entry name" value="Crystallins"/>
    <property type="match status" value="1"/>
</dbReference>
<evidence type="ECO:0000256" key="11">
    <source>
        <dbReference type="SAM" id="SignalP"/>
    </source>
</evidence>
<evidence type="ECO:0000256" key="5">
    <source>
        <dbReference type="ARBA" id="ARBA00023329"/>
    </source>
</evidence>
<dbReference type="EMBL" id="KB030643">
    <property type="protein sequence ID" value="ELK12841.1"/>
    <property type="molecule type" value="Genomic_DNA"/>
</dbReference>
<evidence type="ECO:0000256" key="8">
    <source>
        <dbReference type="ARBA" id="ARBA00060468"/>
    </source>
</evidence>
<keyword evidence="1" id="KW-0268">Exocytosis</keyword>
<dbReference type="Proteomes" id="UP000010552">
    <property type="component" value="Unassembled WGS sequence"/>
</dbReference>